<evidence type="ECO:0000313" key="2">
    <source>
        <dbReference type="Proteomes" id="UP000694251"/>
    </source>
</evidence>
<organism evidence="1 2">
    <name type="scientific">Arabidopsis suecica</name>
    <name type="common">Swedish thale-cress</name>
    <name type="synonym">Cardaminopsis suecica</name>
    <dbReference type="NCBI Taxonomy" id="45249"/>
    <lineage>
        <taxon>Eukaryota</taxon>
        <taxon>Viridiplantae</taxon>
        <taxon>Streptophyta</taxon>
        <taxon>Embryophyta</taxon>
        <taxon>Tracheophyta</taxon>
        <taxon>Spermatophyta</taxon>
        <taxon>Magnoliopsida</taxon>
        <taxon>eudicotyledons</taxon>
        <taxon>Gunneridae</taxon>
        <taxon>Pentapetalae</taxon>
        <taxon>rosids</taxon>
        <taxon>malvids</taxon>
        <taxon>Brassicales</taxon>
        <taxon>Brassicaceae</taxon>
        <taxon>Camelineae</taxon>
        <taxon>Arabidopsis</taxon>
    </lineage>
</organism>
<comment type="caution">
    <text evidence="1">The sequence shown here is derived from an EMBL/GenBank/DDBJ whole genome shotgun (WGS) entry which is preliminary data.</text>
</comment>
<dbReference type="Proteomes" id="UP000694251">
    <property type="component" value="Chromosome 10"/>
</dbReference>
<dbReference type="EMBL" id="JAEFBJ010000010">
    <property type="protein sequence ID" value="KAG7565108.1"/>
    <property type="molecule type" value="Genomic_DNA"/>
</dbReference>
<gene>
    <name evidence="1" type="ORF">ISN44_As10g018280</name>
</gene>
<proteinExistence type="predicted"/>
<sequence>MKRWCIRWMIRKSYNGGYSFGCGGGGGRREEGCYGGGDGISILVVHLTNALT</sequence>
<keyword evidence="2" id="KW-1185">Reference proteome</keyword>
<reference evidence="1 2" key="1">
    <citation type="submission" date="2020-12" db="EMBL/GenBank/DDBJ databases">
        <title>Concerted genomic and epigenomic changes stabilize Arabidopsis allopolyploids.</title>
        <authorList>
            <person name="Chen Z."/>
        </authorList>
    </citation>
    <scope>NUCLEOTIDE SEQUENCE [LARGE SCALE GENOMIC DNA]</scope>
    <source>
        <strain evidence="1">As9502</strain>
        <tissue evidence="1">Leaf</tissue>
    </source>
</reference>
<dbReference type="AlphaFoldDB" id="A0A8T1ZW46"/>
<name>A0A8T1ZW46_ARASU</name>
<accession>A0A8T1ZW46</accession>
<evidence type="ECO:0000313" key="1">
    <source>
        <dbReference type="EMBL" id="KAG7565108.1"/>
    </source>
</evidence>
<protein>
    <submittedName>
        <fullName evidence="1">Uncharacterized protein</fullName>
    </submittedName>
</protein>